<keyword evidence="2" id="KW-1185">Reference proteome</keyword>
<name>A0ACC1YDN8_MELAZ</name>
<dbReference type="EMBL" id="CM051396">
    <property type="protein sequence ID" value="KAJ4721930.1"/>
    <property type="molecule type" value="Genomic_DNA"/>
</dbReference>
<dbReference type="Proteomes" id="UP001164539">
    <property type="component" value="Chromosome 3"/>
</dbReference>
<proteinExistence type="predicted"/>
<organism evidence="1 2">
    <name type="scientific">Melia azedarach</name>
    <name type="common">Chinaberry tree</name>
    <dbReference type="NCBI Taxonomy" id="155640"/>
    <lineage>
        <taxon>Eukaryota</taxon>
        <taxon>Viridiplantae</taxon>
        <taxon>Streptophyta</taxon>
        <taxon>Embryophyta</taxon>
        <taxon>Tracheophyta</taxon>
        <taxon>Spermatophyta</taxon>
        <taxon>Magnoliopsida</taxon>
        <taxon>eudicotyledons</taxon>
        <taxon>Gunneridae</taxon>
        <taxon>Pentapetalae</taxon>
        <taxon>rosids</taxon>
        <taxon>malvids</taxon>
        <taxon>Sapindales</taxon>
        <taxon>Meliaceae</taxon>
        <taxon>Melia</taxon>
    </lineage>
</organism>
<protein>
    <submittedName>
        <fullName evidence="1">Yth domain-containing protein</fullName>
    </submittedName>
</protein>
<evidence type="ECO:0000313" key="2">
    <source>
        <dbReference type="Proteomes" id="UP001164539"/>
    </source>
</evidence>
<accession>A0ACC1YDN8</accession>
<comment type="caution">
    <text evidence="1">The sequence shown here is derived from an EMBL/GenBank/DDBJ whole genome shotgun (WGS) entry which is preliminary data.</text>
</comment>
<evidence type="ECO:0000313" key="1">
    <source>
        <dbReference type="EMBL" id="KAJ4721930.1"/>
    </source>
</evidence>
<gene>
    <name evidence="1" type="ORF">OWV82_005518</name>
</gene>
<sequence>MEMYNVSNNRSDESYLIQGTESYPSLTTPHLEQFDTMYNEGASEFVDQSLYYPSATNYGYYCTGFESPGEWEDHYKFFGVDGPDFQYAGPQNESLPYVYYTPSYGYAQSPYNPYNPYIPGAVVGVDGPFVGAQQYYTIPPFQDPGSSPAYVPVVIPPDLMSNNFPDPLLNTGASIANRPDGRGLKNNLASASAAFPTNPPKPALNQKDSSTKVLSVPRAKANTGPSTQLLINGNVPSGSTAASSHVSQGRTPPGSIQPVDNISSGKVLSHRNQLKVAFPDGNGFSDFRSSAHGRSAVDKLHPKVGIGRAVNNASGNPDIFAFSEQNRGPRTNKSKDQLAVKAYTSKAGITDAQGNIIIHTDQCNKEDFQVDYVDAKFFVIKSYSEDDVHKSIKYGVWSSTSHGNKKLQSAYEDAQKLAAGKPRACPIFLFFSVNASSQFCGIAEMIGPVDFLKDMDFWQQDKWSGSFPVKWHIIKDVPNTCFRHIILENNENKPVTNSRDTQEIMFKEGLEMLKLFKNYPLDTSLFDDFMYYEKRQKFMQEEKARLLFKSFQSSYLVPALGLADKLNHVVQLRSKEDRKINMNNDPNSLQEILTSATEKISSNSDVTNSSAGNGNSKQVEAKDDMTHTLSNDSFVQNPKPAECKPLAEAITVLKSEARDVFTVGSMPIKVNGFSESSGILTVGTIPLDPKALQLDKGDAFPKTSTQS</sequence>
<reference evidence="1 2" key="1">
    <citation type="journal article" date="2023" name="Science">
        <title>Complex scaffold remodeling in plant triterpene biosynthesis.</title>
        <authorList>
            <person name="De La Pena R."/>
            <person name="Hodgson H."/>
            <person name="Liu J.C."/>
            <person name="Stephenson M.J."/>
            <person name="Martin A.C."/>
            <person name="Owen C."/>
            <person name="Harkess A."/>
            <person name="Leebens-Mack J."/>
            <person name="Jimenez L.E."/>
            <person name="Osbourn A."/>
            <person name="Sattely E.S."/>
        </authorList>
    </citation>
    <scope>NUCLEOTIDE SEQUENCE [LARGE SCALE GENOMIC DNA]</scope>
    <source>
        <strain evidence="2">cv. JPN11</strain>
        <tissue evidence="1">Leaf</tissue>
    </source>
</reference>